<dbReference type="EMBL" id="VWPJ01000007">
    <property type="protein sequence ID" value="KAA5605838.1"/>
    <property type="molecule type" value="Genomic_DNA"/>
</dbReference>
<evidence type="ECO:0000313" key="7">
    <source>
        <dbReference type="EMBL" id="KAA5605838.1"/>
    </source>
</evidence>
<dbReference type="Gene3D" id="1.10.10.10">
    <property type="entry name" value="Winged helix-like DNA-binding domain superfamily/Winged helix DNA-binding domain"/>
    <property type="match status" value="1"/>
</dbReference>
<dbReference type="SMART" id="SM00862">
    <property type="entry name" value="Trans_reg_C"/>
    <property type="match status" value="1"/>
</dbReference>
<dbReference type="GO" id="GO:0032993">
    <property type="term" value="C:protein-DNA complex"/>
    <property type="evidence" value="ECO:0007669"/>
    <property type="project" value="TreeGrafter"/>
</dbReference>
<dbReference type="InterPro" id="IPR036388">
    <property type="entry name" value="WH-like_DNA-bd_sf"/>
</dbReference>
<evidence type="ECO:0000256" key="3">
    <source>
        <dbReference type="ARBA" id="ARBA00023125"/>
    </source>
</evidence>
<dbReference type="GO" id="GO:0000976">
    <property type="term" value="F:transcription cis-regulatory region binding"/>
    <property type="evidence" value="ECO:0007669"/>
    <property type="project" value="TreeGrafter"/>
</dbReference>
<dbReference type="OrthoDB" id="9802426at2"/>
<name>A0A5M6IE29_9PROT</name>
<feature type="DNA-binding region" description="OmpR/PhoB-type" evidence="4">
    <location>
        <begin position="170"/>
        <end position="269"/>
    </location>
</feature>
<feature type="compositionally biased region" description="Basic and acidic residues" evidence="5">
    <location>
        <begin position="14"/>
        <end position="30"/>
    </location>
</feature>
<keyword evidence="3 4" id="KW-0238">DNA-binding</keyword>
<dbReference type="GO" id="GO:0005829">
    <property type="term" value="C:cytosol"/>
    <property type="evidence" value="ECO:0007669"/>
    <property type="project" value="TreeGrafter"/>
</dbReference>
<dbReference type="PANTHER" id="PTHR48111:SF40">
    <property type="entry name" value="PHOSPHATE REGULON TRANSCRIPTIONAL REGULATORY PROTEIN PHOB"/>
    <property type="match status" value="1"/>
</dbReference>
<dbReference type="CDD" id="cd00383">
    <property type="entry name" value="trans_reg_C"/>
    <property type="match status" value="1"/>
</dbReference>
<dbReference type="AlphaFoldDB" id="A0A5M6IE29"/>
<accession>A0A5M6IE29</accession>
<dbReference type="PANTHER" id="PTHR48111">
    <property type="entry name" value="REGULATOR OF RPOS"/>
    <property type="match status" value="1"/>
</dbReference>
<dbReference type="GO" id="GO:0000156">
    <property type="term" value="F:phosphorelay response regulator activity"/>
    <property type="evidence" value="ECO:0007669"/>
    <property type="project" value="TreeGrafter"/>
</dbReference>
<evidence type="ECO:0000256" key="5">
    <source>
        <dbReference type="SAM" id="MobiDB-lite"/>
    </source>
</evidence>
<keyword evidence="8" id="KW-1185">Reference proteome</keyword>
<keyword evidence="2" id="KW-0902">Two-component regulatory system</keyword>
<protein>
    <submittedName>
        <fullName evidence="7">Winged helix-turn-helix transcriptional regulator</fullName>
    </submittedName>
</protein>
<dbReference type="RefSeq" id="WP_150062168.1">
    <property type="nucleotide sequence ID" value="NZ_JACHII010000004.1"/>
</dbReference>
<dbReference type="InterPro" id="IPR001867">
    <property type="entry name" value="OmpR/PhoB-type_DNA-bd"/>
</dbReference>
<evidence type="ECO:0000256" key="1">
    <source>
        <dbReference type="ARBA" id="ARBA00022553"/>
    </source>
</evidence>
<evidence type="ECO:0000256" key="4">
    <source>
        <dbReference type="PROSITE-ProRule" id="PRU01091"/>
    </source>
</evidence>
<dbReference type="Proteomes" id="UP000324065">
    <property type="component" value="Unassembled WGS sequence"/>
</dbReference>
<evidence type="ECO:0000256" key="2">
    <source>
        <dbReference type="ARBA" id="ARBA00023012"/>
    </source>
</evidence>
<proteinExistence type="predicted"/>
<dbReference type="PROSITE" id="PS51755">
    <property type="entry name" value="OMPR_PHOB"/>
    <property type="match status" value="1"/>
</dbReference>
<dbReference type="SUPFAM" id="SSF46894">
    <property type="entry name" value="C-terminal effector domain of the bipartite response regulators"/>
    <property type="match status" value="1"/>
</dbReference>
<comment type="caution">
    <text evidence="7">The sequence shown here is derived from an EMBL/GenBank/DDBJ whole genome shotgun (WGS) entry which is preliminary data.</text>
</comment>
<dbReference type="GO" id="GO:0006355">
    <property type="term" value="P:regulation of DNA-templated transcription"/>
    <property type="evidence" value="ECO:0007669"/>
    <property type="project" value="InterPro"/>
</dbReference>
<feature type="domain" description="OmpR/PhoB-type" evidence="6">
    <location>
        <begin position="170"/>
        <end position="269"/>
    </location>
</feature>
<sequence>MRRKQGSPGTQEPCARETQEPGARGAHERVGAPATEATLDVAPDSLRLVLIDPLDAPRKALAGQLATHLGAAVLTESPTVEAALDTLDPDTPPHWDAVLVSVSDDHAARAAIVRLRDRQSDLPILLMLASGRTQGGSWPSGVTAVTRPVRLATLAAALKALVAERTPADRGTFDLGPFRCDPAGRTLVDRAGGRTLSLTEKEAAILECLHAAAASVSRDALMATVWDYASGVTSHTLETHIHRLRRKIEADPRQPTLLLKDSTGYRLRG</sequence>
<dbReference type="InterPro" id="IPR016032">
    <property type="entry name" value="Sig_transdc_resp-reg_C-effctor"/>
</dbReference>
<evidence type="ECO:0000313" key="8">
    <source>
        <dbReference type="Proteomes" id="UP000324065"/>
    </source>
</evidence>
<reference evidence="7 8" key="1">
    <citation type="submission" date="2019-09" db="EMBL/GenBank/DDBJ databases">
        <title>Genome sequence of Roseospira marina, one of the more divergent members of the non-sulfur purple photosynthetic bacterial family, the Rhodospirillaceae.</title>
        <authorList>
            <person name="Meyer T."/>
            <person name="Kyndt J."/>
        </authorList>
    </citation>
    <scope>NUCLEOTIDE SEQUENCE [LARGE SCALE GENOMIC DNA]</scope>
    <source>
        <strain evidence="7 8">DSM 15113</strain>
    </source>
</reference>
<dbReference type="Pfam" id="PF00486">
    <property type="entry name" value="Trans_reg_C"/>
    <property type="match status" value="1"/>
</dbReference>
<dbReference type="InterPro" id="IPR039420">
    <property type="entry name" value="WalR-like"/>
</dbReference>
<feature type="region of interest" description="Disordered" evidence="5">
    <location>
        <begin position="1"/>
        <end position="36"/>
    </location>
</feature>
<keyword evidence="1" id="KW-0597">Phosphoprotein</keyword>
<organism evidence="7 8">
    <name type="scientific">Roseospira marina</name>
    <dbReference type="NCBI Taxonomy" id="140057"/>
    <lineage>
        <taxon>Bacteria</taxon>
        <taxon>Pseudomonadati</taxon>
        <taxon>Pseudomonadota</taxon>
        <taxon>Alphaproteobacteria</taxon>
        <taxon>Rhodospirillales</taxon>
        <taxon>Rhodospirillaceae</taxon>
        <taxon>Roseospira</taxon>
    </lineage>
</organism>
<evidence type="ECO:0000259" key="6">
    <source>
        <dbReference type="PROSITE" id="PS51755"/>
    </source>
</evidence>
<gene>
    <name evidence="7" type="ORF">F1188_09515</name>
</gene>